<dbReference type="InterPro" id="IPR001251">
    <property type="entry name" value="CRAL-TRIO_dom"/>
</dbReference>
<evidence type="ECO:0000259" key="1">
    <source>
        <dbReference type="PROSITE" id="PS50191"/>
    </source>
</evidence>
<dbReference type="AlphaFoldDB" id="A0A088S0E2"/>
<accession>A0A088S0E2</accession>
<dbReference type="KEGG" id="lpan:LPMP_321340"/>
<dbReference type="VEuPathDB" id="TriTrypDB:LPAL13_320018800"/>
<dbReference type="eggNOG" id="KOG1471">
    <property type="taxonomic scope" value="Eukaryota"/>
</dbReference>
<gene>
    <name evidence="2" type="ORF">LPMP_321340</name>
</gene>
<organism evidence="2 3">
    <name type="scientific">Leishmania panamensis</name>
    <dbReference type="NCBI Taxonomy" id="5679"/>
    <lineage>
        <taxon>Eukaryota</taxon>
        <taxon>Discoba</taxon>
        <taxon>Euglenozoa</taxon>
        <taxon>Kinetoplastea</taxon>
        <taxon>Metakinetoplastina</taxon>
        <taxon>Trypanosomatida</taxon>
        <taxon>Trypanosomatidae</taxon>
        <taxon>Leishmaniinae</taxon>
        <taxon>Leishmania</taxon>
        <taxon>Leishmania guyanensis species complex</taxon>
    </lineage>
</organism>
<dbReference type="SUPFAM" id="SSF46938">
    <property type="entry name" value="CRAL/TRIO N-terminal domain"/>
    <property type="match status" value="1"/>
</dbReference>
<evidence type="ECO:0000313" key="2">
    <source>
        <dbReference type="EMBL" id="AIO01020.1"/>
    </source>
</evidence>
<dbReference type="Pfam" id="PF00650">
    <property type="entry name" value="CRAL_TRIO"/>
    <property type="match status" value="1"/>
</dbReference>
<name>A0A088S0E2_LEIPA</name>
<dbReference type="PANTHER" id="PTHR45657:SF1">
    <property type="entry name" value="CRAL-TRIO DOMAIN-CONTAINING PROTEIN YKL091C-RELATED"/>
    <property type="match status" value="1"/>
</dbReference>
<dbReference type="Gene3D" id="2.60.120.680">
    <property type="entry name" value="GOLD domain"/>
    <property type="match status" value="1"/>
</dbReference>
<dbReference type="InterPro" id="IPR036598">
    <property type="entry name" value="GOLD_dom_sf"/>
</dbReference>
<protein>
    <recommendedName>
        <fullName evidence="1">CRAL-TRIO domain-containing protein</fullName>
    </recommendedName>
</protein>
<dbReference type="PANTHER" id="PTHR45657">
    <property type="entry name" value="CRAL-TRIO DOMAIN-CONTAINING PROTEIN YKL091C-RELATED"/>
    <property type="match status" value="1"/>
</dbReference>
<dbReference type="RefSeq" id="XP_010701820.1">
    <property type="nucleotide sequence ID" value="XM_010703518.1"/>
</dbReference>
<dbReference type="SUPFAM" id="SSF52087">
    <property type="entry name" value="CRAL/TRIO domain"/>
    <property type="match status" value="1"/>
</dbReference>
<sequence length="493" mass="55436">MVKPSEVPATMPEMDILNAQQEAAIEEFLAKVDERYRGKVPYCIARENTHERRRMFGYKALKARKWKVAHALEMVEKTVAFRAQHGIDKWKLFPCAFPLRGFEEEKLCSMLTELPGGAHLFPREGVTEVDRCYRALQSSYVNVYHYWDKGGHPVLYDCCGQADVTEILREVARITPLGKSLVDVIVPYHLYMNEVQYYLVRYGDKLLKETGGQALMGITVIIDMEGISFKVVQKRFIQIIRAIFDIDQAYYPEMLHRLFILNAPSFFRMVYVLVKGSLDENTRSKVLLSTDKKEGEEILKRVIEEDKIPRALGGTCSCDGGCLPRYAKPNGGSHCGTNEVDTHISPGDGPTETVGISKGKQFVRICELDSGDHFTWEFVVDGMHEVLFSVAFSPSVEVQSGGRSSACWNGVVAPSATTTATSVSVPNPASRCTSKESRDNRTVLIIKDGKVPLDADSFVATEQGTLTLTWSNKAAWLHARQVHFRVWHHKCTL</sequence>
<dbReference type="OrthoDB" id="1434354at2759"/>
<dbReference type="SMART" id="SM00516">
    <property type="entry name" value="SEC14"/>
    <property type="match status" value="1"/>
</dbReference>
<dbReference type="InterPro" id="IPR036865">
    <property type="entry name" value="CRAL-TRIO_dom_sf"/>
</dbReference>
<evidence type="ECO:0000313" key="3">
    <source>
        <dbReference type="Proteomes" id="UP000063063"/>
    </source>
</evidence>
<dbReference type="GeneID" id="22577875"/>
<dbReference type="Proteomes" id="UP000063063">
    <property type="component" value="Chromosome 32"/>
</dbReference>
<dbReference type="CDD" id="cd00170">
    <property type="entry name" value="SEC14"/>
    <property type="match status" value="1"/>
</dbReference>
<dbReference type="SUPFAM" id="SSF101576">
    <property type="entry name" value="Supernatant protein factor (SPF), C-terminal domain"/>
    <property type="match status" value="1"/>
</dbReference>
<feature type="domain" description="CRAL-TRIO" evidence="1">
    <location>
        <begin position="132"/>
        <end position="320"/>
    </location>
</feature>
<dbReference type="Gene3D" id="3.40.525.10">
    <property type="entry name" value="CRAL-TRIO lipid binding domain"/>
    <property type="match status" value="1"/>
</dbReference>
<dbReference type="VEuPathDB" id="TriTrypDB:LPMP_321340"/>
<dbReference type="PROSITE" id="PS50191">
    <property type="entry name" value="CRAL_TRIO"/>
    <property type="match status" value="1"/>
</dbReference>
<dbReference type="EMBL" id="CP009401">
    <property type="protein sequence ID" value="AIO01020.1"/>
    <property type="molecule type" value="Genomic_DNA"/>
</dbReference>
<dbReference type="InterPro" id="IPR051026">
    <property type="entry name" value="PI/PC_transfer"/>
</dbReference>
<keyword evidence="3" id="KW-1185">Reference proteome</keyword>
<reference evidence="2 3" key="1">
    <citation type="journal article" date="2015" name="Sci. Rep.">
        <title>The genome of Leishmania panamensis: insights into genomics of the L. (Viannia) subgenus.</title>
        <authorList>
            <person name="Llanes A."/>
            <person name="Restrepo C.M."/>
            <person name="Vecchio G.D."/>
            <person name="Anguizola F.J."/>
            <person name="Lleonart R."/>
        </authorList>
    </citation>
    <scope>NUCLEOTIDE SEQUENCE [LARGE SCALE GENOMIC DNA]</scope>
    <source>
        <strain evidence="2 3">MHOM/PA/94/PSC-1</strain>
    </source>
</reference>
<dbReference type="InterPro" id="IPR036273">
    <property type="entry name" value="CRAL/TRIO_N_dom_sf"/>
</dbReference>
<proteinExistence type="predicted"/>